<protein>
    <submittedName>
        <fullName evidence="2">Uncharacterized protein</fullName>
    </submittedName>
</protein>
<evidence type="ECO:0000256" key="1">
    <source>
        <dbReference type="SAM" id="MobiDB-lite"/>
    </source>
</evidence>
<sequence>MPKDNVCAKRHETRGTSEGECREDVGRETEWIRALGDKIFAKLSECALVHEFGDISTSVVPVTT</sequence>
<dbReference type="Proteomes" id="UP000054018">
    <property type="component" value="Unassembled WGS sequence"/>
</dbReference>
<evidence type="ECO:0000313" key="2">
    <source>
        <dbReference type="EMBL" id="KIK16560.1"/>
    </source>
</evidence>
<reference evidence="2 3" key="1">
    <citation type="submission" date="2014-04" db="EMBL/GenBank/DDBJ databases">
        <authorList>
            <consortium name="DOE Joint Genome Institute"/>
            <person name="Kuo A."/>
            <person name="Kohler A."/>
            <person name="Costa M.D."/>
            <person name="Nagy L.G."/>
            <person name="Floudas D."/>
            <person name="Copeland A."/>
            <person name="Barry K.W."/>
            <person name="Cichocki N."/>
            <person name="Veneault-Fourrey C."/>
            <person name="LaButti K."/>
            <person name="Lindquist E.A."/>
            <person name="Lipzen A."/>
            <person name="Lundell T."/>
            <person name="Morin E."/>
            <person name="Murat C."/>
            <person name="Sun H."/>
            <person name="Tunlid A."/>
            <person name="Henrissat B."/>
            <person name="Grigoriev I.V."/>
            <person name="Hibbett D.S."/>
            <person name="Martin F."/>
            <person name="Nordberg H.P."/>
            <person name="Cantor M.N."/>
            <person name="Hua S.X."/>
        </authorList>
    </citation>
    <scope>NUCLEOTIDE SEQUENCE [LARGE SCALE GENOMIC DNA]</scope>
    <source>
        <strain evidence="2 3">441</strain>
    </source>
</reference>
<feature type="region of interest" description="Disordered" evidence="1">
    <location>
        <begin position="1"/>
        <end position="23"/>
    </location>
</feature>
<proteinExistence type="predicted"/>
<accession>A0A0C9XVX7</accession>
<dbReference type="AlphaFoldDB" id="A0A0C9XVX7"/>
<keyword evidence="3" id="KW-1185">Reference proteome</keyword>
<gene>
    <name evidence="2" type="ORF">PISMIDRAFT_686189</name>
</gene>
<evidence type="ECO:0000313" key="3">
    <source>
        <dbReference type="Proteomes" id="UP000054018"/>
    </source>
</evidence>
<dbReference type="EMBL" id="KN833853">
    <property type="protein sequence ID" value="KIK16560.1"/>
    <property type="molecule type" value="Genomic_DNA"/>
</dbReference>
<dbReference type="HOGENOM" id="CLU_207420_0_0_1"/>
<name>A0A0C9XVX7_9AGAM</name>
<organism evidence="2 3">
    <name type="scientific">Pisolithus microcarpus 441</name>
    <dbReference type="NCBI Taxonomy" id="765257"/>
    <lineage>
        <taxon>Eukaryota</taxon>
        <taxon>Fungi</taxon>
        <taxon>Dikarya</taxon>
        <taxon>Basidiomycota</taxon>
        <taxon>Agaricomycotina</taxon>
        <taxon>Agaricomycetes</taxon>
        <taxon>Agaricomycetidae</taxon>
        <taxon>Boletales</taxon>
        <taxon>Sclerodermatineae</taxon>
        <taxon>Pisolithaceae</taxon>
        <taxon>Pisolithus</taxon>
    </lineage>
</organism>
<reference evidence="3" key="2">
    <citation type="submission" date="2015-01" db="EMBL/GenBank/DDBJ databases">
        <title>Evolutionary Origins and Diversification of the Mycorrhizal Mutualists.</title>
        <authorList>
            <consortium name="DOE Joint Genome Institute"/>
            <consortium name="Mycorrhizal Genomics Consortium"/>
            <person name="Kohler A."/>
            <person name="Kuo A."/>
            <person name="Nagy L.G."/>
            <person name="Floudas D."/>
            <person name="Copeland A."/>
            <person name="Barry K.W."/>
            <person name="Cichocki N."/>
            <person name="Veneault-Fourrey C."/>
            <person name="LaButti K."/>
            <person name="Lindquist E.A."/>
            <person name="Lipzen A."/>
            <person name="Lundell T."/>
            <person name="Morin E."/>
            <person name="Murat C."/>
            <person name="Riley R."/>
            <person name="Ohm R."/>
            <person name="Sun H."/>
            <person name="Tunlid A."/>
            <person name="Henrissat B."/>
            <person name="Grigoriev I.V."/>
            <person name="Hibbett D.S."/>
            <person name="Martin F."/>
        </authorList>
    </citation>
    <scope>NUCLEOTIDE SEQUENCE [LARGE SCALE GENOMIC DNA]</scope>
    <source>
        <strain evidence="3">441</strain>
    </source>
</reference>